<reference evidence="1 2" key="1">
    <citation type="submission" date="2021-06" db="EMBL/GenBank/DDBJ databases">
        <title>Caerostris darwini draft genome.</title>
        <authorList>
            <person name="Kono N."/>
            <person name="Arakawa K."/>
        </authorList>
    </citation>
    <scope>NUCLEOTIDE SEQUENCE [LARGE SCALE GENOMIC DNA]</scope>
</reference>
<keyword evidence="2" id="KW-1185">Reference proteome</keyword>
<gene>
    <name evidence="1" type="ORF">CDAR_316401</name>
</gene>
<evidence type="ECO:0000313" key="1">
    <source>
        <dbReference type="EMBL" id="GIY58380.1"/>
    </source>
</evidence>
<evidence type="ECO:0000313" key="2">
    <source>
        <dbReference type="Proteomes" id="UP001054837"/>
    </source>
</evidence>
<protein>
    <submittedName>
        <fullName evidence="1">Uncharacterized protein</fullName>
    </submittedName>
</protein>
<dbReference type="AlphaFoldDB" id="A0AAV4ULK8"/>
<comment type="caution">
    <text evidence="1">The sequence shown here is derived from an EMBL/GenBank/DDBJ whole genome shotgun (WGS) entry which is preliminary data.</text>
</comment>
<sequence>MRGGLMASESGLMVNNPALRSLSGCCSGDSSRSIIASNRLPDGKGLRFVDKRKPFLVVNRNSAKKEKLESSAMEEWNEFCSFPNKKSALL</sequence>
<name>A0AAV4ULK8_9ARAC</name>
<proteinExistence type="predicted"/>
<organism evidence="1 2">
    <name type="scientific">Caerostris darwini</name>
    <dbReference type="NCBI Taxonomy" id="1538125"/>
    <lineage>
        <taxon>Eukaryota</taxon>
        <taxon>Metazoa</taxon>
        <taxon>Ecdysozoa</taxon>
        <taxon>Arthropoda</taxon>
        <taxon>Chelicerata</taxon>
        <taxon>Arachnida</taxon>
        <taxon>Araneae</taxon>
        <taxon>Araneomorphae</taxon>
        <taxon>Entelegynae</taxon>
        <taxon>Araneoidea</taxon>
        <taxon>Araneidae</taxon>
        <taxon>Caerostris</taxon>
    </lineage>
</organism>
<dbReference type="EMBL" id="BPLQ01011492">
    <property type="protein sequence ID" value="GIY58380.1"/>
    <property type="molecule type" value="Genomic_DNA"/>
</dbReference>
<accession>A0AAV4ULK8</accession>
<dbReference type="Proteomes" id="UP001054837">
    <property type="component" value="Unassembled WGS sequence"/>
</dbReference>